<keyword evidence="3" id="KW-1185">Reference proteome</keyword>
<dbReference type="InterPro" id="IPR027417">
    <property type="entry name" value="P-loop_NTPase"/>
</dbReference>
<dbReference type="RefSeq" id="WP_215193663.1">
    <property type="nucleotide sequence ID" value="NZ_JAHHDY010000008.1"/>
</dbReference>
<evidence type="ECO:0000313" key="3">
    <source>
        <dbReference type="Proteomes" id="UP000763802"/>
    </source>
</evidence>
<dbReference type="Pfam" id="PF20720">
    <property type="entry name" value="nSTAND3"/>
    <property type="match status" value="1"/>
</dbReference>
<evidence type="ECO:0000313" key="2">
    <source>
        <dbReference type="EMBL" id="MBT3140434.1"/>
    </source>
</evidence>
<dbReference type="EMBL" id="JAHHDY010000008">
    <property type="protein sequence ID" value="MBT3140434.1"/>
    <property type="molecule type" value="Genomic_DNA"/>
</dbReference>
<reference evidence="2 3" key="1">
    <citation type="submission" date="2021-05" db="EMBL/GenBank/DDBJ databases">
        <title>Draft genomes of marine bacteria isolated from model chitin particles.</title>
        <authorList>
            <person name="Datta M.S."/>
            <person name="Schwartzman J.A."/>
            <person name="Cordero O."/>
        </authorList>
    </citation>
    <scope>NUCLEOTIDE SEQUENCE [LARGE SCALE GENOMIC DNA]</scope>
    <source>
        <strain evidence="2 3">4E07</strain>
    </source>
</reference>
<feature type="domain" description="Novel STAND NTPase 3" evidence="1">
    <location>
        <begin position="199"/>
        <end position="356"/>
    </location>
</feature>
<sequence>MKPVRRSAKSKTKQAQGPYEDLALHTIGWKAFQNMAAQICEERLKTRVTIHHEAKDGGQDAVFLIPGFQKETPPVGTVQVKFSSDPKGSLKLSDLTPELDKLAELVSAGEADSYIFVTNMSVSGPNAKLIRNKLSDYGVTKPEVWGKQQITQTIRESAKLRALVPQVYGLGDLTTILDVRAIEQTKAILKTWLPKLKTYVPTKPHERAVRILDEHGIVLLLGNPASGKSTIGAILSTMAVEDEDHSVIQVSSPEEFVSHWNPDQKNRFFWIDDAFGSNVVEPDQVQSWARAFTKVTAAITGGNRFLFTSRNYIYRAASSKLGSRNMPLFKTAAAVVDVGELSSDEKRQILYNHVKHGEQADTWKAKAKQHFDAVAQVDGFLPGISERIGNPNFTKRLQLTESALCDFMANPQEHLVEVINELKTEQFAALALIYVHRGRMDLNELDRDAVSAIVETTGHSETEIVAMLPELEGSFTKEVSESSDQVWGFEHPTIADAITAILDTRPNMTTAIVRGGPIEKVMGQFVCENGPATTNAAKIPASLNDVLNSRLKEVPDNWRTNNNLFEFLSTRASDDVVEHQFKQHSGLLARLMVSSNRATDCPKKRAAARAHLLGALSELDQYEISRQLIKCSMNQLDLSWAEEDGFLSLFEPRTLLSLGVALSSKVLIGFDQLLDQKRNDIDLDADIEDQYDVISSSLDILENLFSEGGVENTDDVLELANDRLRSEISEVLFEQEEHRAQQETDGDWDVFSTTQPSREVVEKLSSRSVFEDVDGD</sequence>
<gene>
    <name evidence="2" type="ORF">KL867_05190</name>
</gene>
<comment type="caution">
    <text evidence="2">The sequence shown here is derived from an EMBL/GenBank/DDBJ whole genome shotgun (WGS) entry which is preliminary data.</text>
</comment>
<dbReference type="InterPro" id="IPR049050">
    <property type="entry name" value="nSTAND3"/>
</dbReference>
<organism evidence="2 3">
    <name type="scientific">Falsiruegeria litorea</name>
    <dbReference type="NCBI Taxonomy" id="1280831"/>
    <lineage>
        <taxon>Bacteria</taxon>
        <taxon>Pseudomonadati</taxon>
        <taxon>Pseudomonadota</taxon>
        <taxon>Alphaproteobacteria</taxon>
        <taxon>Rhodobacterales</taxon>
        <taxon>Roseobacteraceae</taxon>
        <taxon>Falsiruegeria</taxon>
    </lineage>
</organism>
<dbReference type="SUPFAM" id="SSF52540">
    <property type="entry name" value="P-loop containing nucleoside triphosphate hydrolases"/>
    <property type="match status" value="1"/>
</dbReference>
<dbReference type="Proteomes" id="UP000763802">
    <property type="component" value="Unassembled WGS sequence"/>
</dbReference>
<name>A0ABS5WMT3_9RHOB</name>
<evidence type="ECO:0000259" key="1">
    <source>
        <dbReference type="Pfam" id="PF20720"/>
    </source>
</evidence>
<proteinExistence type="predicted"/>
<accession>A0ABS5WMT3</accession>
<protein>
    <recommendedName>
        <fullName evidence="1">Novel STAND NTPase 3 domain-containing protein</fullName>
    </recommendedName>
</protein>